<dbReference type="GO" id="GO:0004061">
    <property type="term" value="F:arylformamidase activity"/>
    <property type="evidence" value="ECO:0007669"/>
    <property type="project" value="InterPro"/>
</dbReference>
<evidence type="ECO:0000313" key="3">
    <source>
        <dbReference type="Proteomes" id="UP000027920"/>
    </source>
</evidence>
<dbReference type="GeneID" id="25287738"/>
<dbReference type="Pfam" id="PF04199">
    <property type="entry name" value="Cyclase"/>
    <property type="match status" value="1"/>
</dbReference>
<evidence type="ECO:0000313" key="2">
    <source>
        <dbReference type="EMBL" id="KEF51121.1"/>
    </source>
</evidence>
<name>A0A072NTZ8_9EURO</name>
<gene>
    <name evidence="2" type="ORF">A1O9_12844</name>
</gene>
<dbReference type="STRING" id="1182545.A0A072NTZ8"/>
<dbReference type="OrthoDB" id="5396at2759"/>
<dbReference type="InterPro" id="IPR037175">
    <property type="entry name" value="KFase_sf"/>
</dbReference>
<dbReference type="VEuPathDB" id="FungiDB:A1O9_12844"/>
<protein>
    <recommendedName>
        <fullName evidence="4">Cyclase</fullName>
    </recommendedName>
</protein>
<comment type="caution">
    <text evidence="2">The sequence shown here is derived from an EMBL/GenBank/DDBJ whole genome shotgun (WGS) entry which is preliminary data.</text>
</comment>
<keyword evidence="3" id="KW-1185">Reference proteome</keyword>
<reference evidence="2 3" key="1">
    <citation type="submission" date="2013-03" db="EMBL/GenBank/DDBJ databases">
        <title>The Genome Sequence of Exophiala aquamarina CBS 119918.</title>
        <authorList>
            <consortium name="The Broad Institute Genomics Platform"/>
            <person name="Cuomo C."/>
            <person name="de Hoog S."/>
            <person name="Gorbushina A."/>
            <person name="Walker B."/>
            <person name="Young S.K."/>
            <person name="Zeng Q."/>
            <person name="Gargeya S."/>
            <person name="Fitzgerald M."/>
            <person name="Haas B."/>
            <person name="Abouelleil A."/>
            <person name="Allen A.W."/>
            <person name="Alvarado L."/>
            <person name="Arachchi H.M."/>
            <person name="Berlin A.M."/>
            <person name="Chapman S.B."/>
            <person name="Gainer-Dewar J."/>
            <person name="Goldberg J."/>
            <person name="Griggs A."/>
            <person name="Gujja S."/>
            <person name="Hansen M."/>
            <person name="Howarth C."/>
            <person name="Imamovic A."/>
            <person name="Ireland A."/>
            <person name="Larimer J."/>
            <person name="McCowan C."/>
            <person name="Murphy C."/>
            <person name="Pearson M."/>
            <person name="Poon T.W."/>
            <person name="Priest M."/>
            <person name="Roberts A."/>
            <person name="Saif S."/>
            <person name="Shea T."/>
            <person name="Sisk P."/>
            <person name="Sykes S."/>
            <person name="Wortman J."/>
            <person name="Nusbaum C."/>
            <person name="Birren B."/>
        </authorList>
    </citation>
    <scope>NUCLEOTIDE SEQUENCE [LARGE SCALE GENOMIC DNA]</scope>
    <source>
        <strain evidence="2 3">CBS 119918</strain>
    </source>
</reference>
<dbReference type="GO" id="GO:0019441">
    <property type="term" value="P:L-tryptophan catabolic process to kynurenine"/>
    <property type="evidence" value="ECO:0007669"/>
    <property type="project" value="InterPro"/>
</dbReference>
<dbReference type="HOGENOM" id="CLU_030671_1_0_1"/>
<proteinExistence type="inferred from homology"/>
<dbReference type="SUPFAM" id="SSF102198">
    <property type="entry name" value="Putative cyclase"/>
    <property type="match status" value="1"/>
</dbReference>
<evidence type="ECO:0008006" key="4">
    <source>
        <dbReference type="Google" id="ProtNLM"/>
    </source>
</evidence>
<sequence length="326" mass="35956">MERPFFDDLPMREGDPPHSAWGLYGEKDELGTLNLLTPEIVQEAAREIRTGIRVPLDYPVDHLLQPSHGRQPLQHTVIRGKKKVSHDDVISMNTQISSQWDGYRHVAYQKSGLFYNGFTADDISGQGATRILGTDAWVKRGGIVGRGILIDYLQWAQSENREYDLLEGHAITADEMQACASAQNLEIKHGDILFVRSGFSVGYAALGEEQKIAWSSKPAAWTGIETSLSTARWLWNSGFSACAGDAPGWEAFPTWSGRSDIGGGSEDLALHEVMLSGWGMPIGEMFDLEELSKQCLRLKRYSFFVSSMPIHITGGVGSPPNAVAIF</sequence>
<dbReference type="Gene3D" id="3.50.30.50">
    <property type="entry name" value="Putative cyclase"/>
    <property type="match status" value="1"/>
</dbReference>
<comment type="similarity">
    <text evidence="1">Belongs to the Cyclase 1 superfamily.</text>
</comment>
<evidence type="ECO:0000256" key="1">
    <source>
        <dbReference type="ARBA" id="ARBA00007865"/>
    </source>
</evidence>
<dbReference type="EMBL" id="AMGV01000028">
    <property type="protein sequence ID" value="KEF51121.1"/>
    <property type="molecule type" value="Genomic_DNA"/>
</dbReference>
<organism evidence="2 3">
    <name type="scientific">Exophiala aquamarina CBS 119918</name>
    <dbReference type="NCBI Taxonomy" id="1182545"/>
    <lineage>
        <taxon>Eukaryota</taxon>
        <taxon>Fungi</taxon>
        <taxon>Dikarya</taxon>
        <taxon>Ascomycota</taxon>
        <taxon>Pezizomycotina</taxon>
        <taxon>Eurotiomycetes</taxon>
        <taxon>Chaetothyriomycetidae</taxon>
        <taxon>Chaetothyriales</taxon>
        <taxon>Herpotrichiellaceae</taxon>
        <taxon>Exophiala</taxon>
    </lineage>
</organism>
<dbReference type="Proteomes" id="UP000027920">
    <property type="component" value="Unassembled WGS sequence"/>
</dbReference>
<dbReference type="PANTHER" id="PTHR34861">
    <property type="match status" value="1"/>
</dbReference>
<dbReference type="PANTHER" id="PTHR34861:SF11">
    <property type="entry name" value="CYCLASE"/>
    <property type="match status" value="1"/>
</dbReference>
<dbReference type="RefSeq" id="XP_013253711.1">
    <property type="nucleotide sequence ID" value="XM_013398257.1"/>
</dbReference>
<dbReference type="AlphaFoldDB" id="A0A072NTZ8"/>
<dbReference type="InterPro" id="IPR007325">
    <property type="entry name" value="KFase/CYL"/>
</dbReference>
<accession>A0A072NTZ8</accession>